<evidence type="ECO:0000256" key="4">
    <source>
        <dbReference type="ARBA" id="ARBA00023125"/>
    </source>
</evidence>
<accession>A0ABU7H469</accession>
<dbReference type="SMART" id="SM00345">
    <property type="entry name" value="HTH_GNTR"/>
    <property type="match status" value="1"/>
</dbReference>
<keyword evidence="7" id="KW-0032">Aminotransferase</keyword>
<evidence type="ECO:0000256" key="3">
    <source>
        <dbReference type="ARBA" id="ARBA00023015"/>
    </source>
</evidence>
<dbReference type="CDD" id="cd07377">
    <property type="entry name" value="WHTH_GntR"/>
    <property type="match status" value="1"/>
</dbReference>
<dbReference type="EMBL" id="JAZDQU010000002">
    <property type="protein sequence ID" value="MEE1885925.1"/>
    <property type="molecule type" value="Genomic_DNA"/>
</dbReference>
<evidence type="ECO:0000313" key="8">
    <source>
        <dbReference type="Proteomes" id="UP001337681"/>
    </source>
</evidence>
<dbReference type="InterPro" id="IPR051446">
    <property type="entry name" value="HTH_trans_reg/aminotransferase"/>
</dbReference>
<gene>
    <name evidence="7" type="ORF">VRU49_10905</name>
</gene>
<comment type="caution">
    <text evidence="7">The sequence shown here is derived from an EMBL/GenBank/DDBJ whole genome shotgun (WGS) entry which is preliminary data.</text>
</comment>
<dbReference type="Pfam" id="PF00392">
    <property type="entry name" value="GntR"/>
    <property type="match status" value="1"/>
</dbReference>
<dbReference type="InterPro" id="IPR015421">
    <property type="entry name" value="PyrdxlP-dep_Trfase_major"/>
</dbReference>
<dbReference type="SUPFAM" id="SSF46785">
    <property type="entry name" value="Winged helix' DNA-binding domain"/>
    <property type="match status" value="1"/>
</dbReference>
<dbReference type="InterPro" id="IPR004839">
    <property type="entry name" value="Aminotransferase_I/II_large"/>
</dbReference>
<dbReference type="InterPro" id="IPR036388">
    <property type="entry name" value="WH-like_DNA-bd_sf"/>
</dbReference>
<dbReference type="PANTHER" id="PTHR46577:SF1">
    <property type="entry name" value="HTH-TYPE TRANSCRIPTIONAL REGULATORY PROTEIN GABR"/>
    <property type="match status" value="1"/>
</dbReference>
<keyword evidence="3" id="KW-0805">Transcription regulation</keyword>
<dbReference type="Gene3D" id="3.40.640.10">
    <property type="entry name" value="Type I PLP-dependent aspartate aminotransferase-like (Major domain)"/>
    <property type="match status" value="1"/>
</dbReference>
<name>A0ABU7H469_9SPHI</name>
<keyword evidence="8" id="KW-1185">Reference proteome</keyword>
<comment type="similarity">
    <text evidence="1">In the C-terminal section; belongs to the class-I pyridoxal-phosphate-dependent aminotransferase family.</text>
</comment>
<evidence type="ECO:0000256" key="5">
    <source>
        <dbReference type="ARBA" id="ARBA00023163"/>
    </source>
</evidence>
<evidence type="ECO:0000259" key="6">
    <source>
        <dbReference type="PROSITE" id="PS50949"/>
    </source>
</evidence>
<dbReference type="InterPro" id="IPR015424">
    <property type="entry name" value="PyrdxlP-dep_Trfase"/>
</dbReference>
<evidence type="ECO:0000256" key="2">
    <source>
        <dbReference type="ARBA" id="ARBA00022898"/>
    </source>
</evidence>
<evidence type="ECO:0000313" key="7">
    <source>
        <dbReference type="EMBL" id="MEE1885925.1"/>
    </source>
</evidence>
<dbReference type="CDD" id="cd00609">
    <property type="entry name" value="AAT_like"/>
    <property type="match status" value="1"/>
</dbReference>
<protein>
    <submittedName>
        <fullName evidence="7">PLP-dependent aminotransferase family protein</fullName>
    </submittedName>
</protein>
<keyword evidence="4" id="KW-0238">DNA-binding</keyword>
<proteinExistence type="inferred from homology"/>
<keyword evidence="7" id="KW-0808">Transferase</keyword>
<feature type="domain" description="HTH gntR-type" evidence="6">
    <location>
        <begin position="21"/>
        <end position="89"/>
    </location>
</feature>
<sequence>MDSPVKIPFKSFIKIDKKATTPIYLQVVFEFIKAIQMGWLPEGTKLPGTRILSEILDLNRNTLIKSFNDLESQGFIEIRPNKGTFVLSTFVKSKPVISNQNTGKKLKEIRFKKSTLLESPIETSNLPLQFNEGFPDSRIIHSDVLAKIYLSQLKREKHRKQDTLNPIIHAEFKRTIANYLNLTRGINKEASNLLTTNSHELALFVLIKALIESGNRVAIIHPGYYLSNMVFADAGAEILPIPLDEEGLDLNYLLRVLEQSPIRIFYLNSNYHFPTTKILSAKRKIELLELSRKYDFIILEDDYDYDFHFDSHAVLPLAAMAASERVIYVGSISRTLPPGFGFGFIASTPELIKELSKHQKLIEPNSDLLKESVLIEWINEGEIHRSDKKNRKIYKDRRDYFIQLLNLNFKNKIEFEIPTCGLGIWIEWKVKFNLVKFKKECAKQGLFIPSHLLFQDRYRTATRLGFGNFNKEEMDKVFSILKKSLANLTA</sequence>
<keyword evidence="5" id="KW-0804">Transcription</keyword>
<dbReference type="PROSITE" id="PS50949">
    <property type="entry name" value="HTH_GNTR"/>
    <property type="match status" value="1"/>
</dbReference>
<dbReference type="Proteomes" id="UP001337681">
    <property type="component" value="Unassembled WGS sequence"/>
</dbReference>
<organism evidence="7 8">
    <name type="scientific">Pedobacter flavus</name>
    <dbReference type="NCBI Taxonomy" id="3113906"/>
    <lineage>
        <taxon>Bacteria</taxon>
        <taxon>Pseudomonadati</taxon>
        <taxon>Bacteroidota</taxon>
        <taxon>Sphingobacteriia</taxon>
        <taxon>Sphingobacteriales</taxon>
        <taxon>Sphingobacteriaceae</taxon>
        <taxon>Pedobacter</taxon>
    </lineage>
</organism>
<dbReference type="InterPro" id="IPR000524">
    <property type="entry name" value="Tscrpt_reg_HTH_GntR"/>
</dbReference>
<dbReference type="Pfam" id="PF00155">
    <property type="entry name" value="Aminotran_1_2"/>
    <property type="match status" value="1"/>
</dbReference>
<keyword evidence="2" id="KW-0663">Pyridoxal phosphate</keyword>
<reference evidence="7 8" key="1">
    <citation type="submission" date="2024-01" db="EMBL/GenBank/DDBJ databases">
        <title>Pedobacter sp. nov., isolated from oil-contaminated soil.</title>
        <authorList>
            <person name="Le N.T.T."/>
        </authorList>
    </citation>
    <scope>NUCLEOTIDE SEQUENCE [LARGE SCALE GENOMIC DNA]</scope>
    <source>
        <strain evidence="7 8">VNH31</strain>
    </source>
</reference>
<dbReference type="SUPFAM" id="SSF53383">
    <property type="entry name" value="PLP-dependent transferases"/>
    <property type="match status" value="1"/>
</dbReference>
<dbReference type="Gene3D" id="1.10.10.10">
    <property type="entry name" value="Winged helix-like DNA-binding domain superfamily/Winged helix DNA-binding domain"/>
    <property type="match status" value="1"/>
</dbReference>
<dbReference type="InterPro" id="IPR036390">
    <property type="entry name" value="WH_DNA-bd_sf"/>
</dbReference>
<dbReference type="PANTHER" id="PTHR46577">
    <property type="entry name" value="HTH-TYPE TRANSCRIPTIONAL REGULATORY PROTEIN GABR"/>
    <property type="match status" value="1"/>
</dbReference>
<dbReference type="RefSeq" id="WP_330146816.1">
    <property type="nucleotide sequence ID" value="NZ_JAZDQU010000002.1"/>
</dbReference>
<evidence type="ECO:0000256" key="1">
    <source>
        <dbReference type="ARBA" id="ARBA00005384"/>
    </source>
</evidence>
<dbReference type="GO" id="GO:0008483">
    <property type="term" value="F:transaminase activity"/>
    <property type="evidence" value="ECO:0007669"/>
    <property type="project" value="UniProtKB-KW"/>
</dbReference>